<evidence type="ECO:0000313" key="3">
    <source>
        <dbReference type="Proteomes" id="UP001348641"/>
    </source>
</evidence>
<dbReference type="EMBL" id="JAUUCC010000010">
    <property type="protein sequence ID" value="MEE2050049.1"/>
    <property type="molecule type" value="Genomic_DNA"/>
</dbReference>
<accession>A0ABU7KL86</accession>
<gene>
    <name evidence="2" type="ORF">Q8A49_06005</name>
</gene>
<feature type="region of interest" description="Disordered" evidence="1">
    <location>
        <begin position="226"/>
        <end position="246"/>
    </location>
</feature>
<dbReference type="SFLD" id="SFLDG01129">
    <property type="entry name" value="C1.5:_HAD__Beta-PGM__Phosphata"/>
    <property type="match status" value="1"/>
</dbReference>
<protein>
    <submittedName>
        <fullName evidence="2">HAD-IA family hydrolase</fullName>
    </submittedName>
</protein>
<reference evidence="2 3" key="1">
    <citation type="submission" date="2023-07" db="EMBL/GenBank/DDBJ databases">
        <authorList>
            <person name="Girao M."/>
            <person name="Carvalho M.F."/>
        </authorList>
    </citation>
    <scope>NUCLEOTIDE SEQUENCE [LARGE SCALE GENOMIC DNA]</scope>
    <source>
        <strain evidence="2 3">66/93</strain>
    </source>
</reference>
<dbReference type="Gene3D" id="3.40.50.1000">
    <property type="entry name" value="HAD superfamily/HAD-like"/>
    <property type="match status" value="1"/>
</dbReference>
<dbReference type="SFLD" id="SFLDS00003">
    <property type="entry name" value="Haloacid_Dehalogenase"/>
    <property type="match status" value="1"/>
</dbReference>
<dbReference type="NCBIfam" id="TIGR01549">
    <property type="entry name" value="HAD-SF-IA-v1"/>
    <property type="match status" value="1"/>
</dbReference>
<dbReference type="InterPro" id="IPR023214">
    <property type="entry name" value="HAD_sf"/>
</dbReference>
<dbReference type="RefSeq" id="WP_330157291.1">
    <property type="nucleotide sequence ID" value="NZ_BAAAJA010000018.1"/>
</dbReference>
<evidence type="ECO:0000313" key="2">
    <source>
        <dbReference type="EMBL" id="MEE2050049.1"/>
    </source>
</evidence>
<feature type="compositionally biased region" description="Basic and acidic residues" evidence="1">
    <location>
        <begin position="237"/>
        <end position="246"/>
    </location>
</feature>
<keyword evidence="2" id="KW-0378">Hydrolase</keyword>
<dbReference type="InterPro" id="IPR023198">
    <property type="entry name" value="PGP-like_dom2"/>
</dbReference>
<dbReference type="InterPro" id="IPR051806">
    <property type="entry name" value="HAD-like_SPP"/>
</dbReference>
<dbReference type="InterPro" id="IPR006439">
    <property type="entry name" value="HAD-SF_hydro_IA"/>
</dbReference>
<name>A0ABU7KL86_9ACTN</name>
<dbReference type="InterPro" id="IPR036412">
    <property type="entry name" value="HAD-like_sf"/>
</dbReference>
<comment type="caution">
    <text evidence="2">The sequence shown here is derived from an EMBL/GenBank/DDBJ whole genome shotgun (WGS) entry which is preliminary data.</text>
</comment>
<dbReference type="SUPFAM" id="SSF56784">
    <property type="entry name" value="HAD-like"/>
    <property type="match status" value="1"/>
</dbReference>
<dbReference type="NCBIfam" id="TIGR01509">
    <property type="entry name" value="HAD-SF-IA-v3"/>
    <property type="match status" value="1"/>
</dbReference>
<organism evidence="2 3">
    <name type="scientific">Nocardiopsis tropica</name>
    <dbReference type="NCBI Taxonomy" id="109330"/>
    <lineage>
        <taxon>Bacteria</taxon>
        <taxon>Bacillati</taxon>
        <taxon>Actinomycetota</taxon>
        <taxon>Actinomycetes</taxon>
        <taxon>Streptosporangiales</taxon>
        <taxon>Nocardiopsidaceae</taxon>
        <taxon>Nocardiopsis</taxon>
    </lineage>
</organism>
<dbReference type="Pfam" id="PF00702">
    <property type="entry name" value="Hydrolase"/>
    <property type="match status" value="1"/>
</dbReference>
<evidence type="ECO:0000256" key="1">
    <source>
        <dbReference type="SAM" id="MobiDB-lite"/>
    </source>
</evidence>
<dbReference type="PANTHER" id="PTHR43481">
    <property type="entry name" value="FRUCTOSE-1-PHOSPHATE PHOSPHATASE"/>
    <property type="match status" value="1"/>
</dbReference>
<sequence length="246" mass="26175">MVPETDVERGLPTQGKSGFDAILFDLDGVLVDSLGAIEKSMRWWAMERGLDPEDVLARSHGRRDEDLIRECAPSLTVETEIKLIEDFDVQEAKTVRPLPGARRVLRSLEAGSWAVITSGSRRVAAARMAGSGLPEPRCFVTAESVRRGKPFPDGYLLAADRLGAVPERCLVVEDAPAGLAAARAAGMPCLGVGAALAGPLPGLVGQVRDLDEVRVVTGPTGLRVLTGRSRTHAGTGPRERRPGPCP</sequence>
<dbReference type="Gene3D" id="1.10.150.240">
    <property type="entry name" value="Putative phosphatase, domain 2"/>
    <property type="match status" value="1"/>
</dbReference>
<proteinExistence type="predicted"/>
<dbReference type="PANTHER" id="PTHR43481:SF4">
    <property type="entry name" value="GLYCEROL-1-PHOSPHATE PHOSPHOHYDROLASE 1-RELATED"/>
    <property type="match status" value="1"/>
</dbReference>
<dbReference type="GO" id="GO:0016787">
    <property type="term" value="F:hydrolase activity"/>
    <property type="evidence" value="ECO:0007669"/>
    <property type="project" value="UniProtKB-KW"/>
</dbReference>
<dbReference type="Proteomes" id="UP001348641">
    <property type="component" value="Unassembled WGS sequence"/>
</dbReference>